<comment type="caution">
    <text evidence="1">The sequence shown here is derived from an EMBL/GenBank/DDBJ whole genome shotgun (WGS) entry which is preliminary data.</text>
</comment>
<evidence type="ECO:0008006" key="3">
    <source>
        <dbReference type="Google" id="ProtNLM"/>
    </source>
</evidence>
<evidence type="ECO:0000313" key="1">
    <source>
        <dbReference type="EMBL" id="CAK0795809.1"/>
    </source>
</evidence>
<proteinExistence type="predicted"/>
<dbReference type="SUPFAM" id="SSF50630">
    <property type="entry name" value="Acid proteases"/>
    <property type="match status" value="1"/>
</dbReference>
<dbReference type="Proteomes" id="UP001189429">
    <property type="component" value="Unassembled WGS sequence"/>
</dbReference>
<reference evidence="1" key="1">
    <citation type="submission" date="2023-10" db="EMBL/GenBank/DDBJ databases">
        <authorList>
            <person name="Chen Y."/>
            <person name="Shah S."/>
            <person name="Dougan E. K."/>
            <person name="Thang M."/>
            <person name="Chan C."/>
        </authorList>
    </citation>
    <scope>NUCLEOTIDE SEQUENCE [LARGE SCALE GENOMIC DNA]</scope>
</reference>
<dbReference type="InterPro" id="IPR021109">
    <property type="entry name" value="Peptidase_aspartic_dom_sf"/>
</dbReference>
<dbReference type="Gene3D" id="2.40.70.10">
    <property type="entry name" value="Acid Proteases"/>
    <property type="match status" value="1"/>
</dbReference>
<protein>
    <recommendedName>
        <fullName evidence="3">Secreted protein</fullName>
    </recommendedName>
</protein>
<gene>
    <name evidence="1" type="ORF">PCOR1329_LOCUS5361</name>
</gene>
<evidence type="ECO:0000313" key="2">
    <source>
        <dbReference type="Proteomes" id="UP001189429"/>
    </source>
</evidence>
<dbReference type="EMBL" id="CAUYUJ010001414">
    <property type="protein sequence ID" value="CAK0795809.1"/>
    <property type="molecule type" value="Genomic_DNA"/>
</dbReference>
<sequence>MPGALPRLLAGPLAARGAAILARRRVATLAAETRGLVVEDEDPGLVVVPLTGASTSLPDLRGGRANAFSLRGRHHGRQPAPELRGPRRHGLQPPLGAFLGLRRGALHGAQRILRERLRHRHGAGRLLGRGELRVGQAGGQARRGPSQDTVCLGHLCIRAELLSAQESAFPFLDLPFDGILGLGPPPAEVAVSGSVPSRELQRQAGLGAFAVRLGAAPEAGDGGHSGGELVLARDASLLERRSAAAGPLRWAPALEAPPRGARAAGGSCPWSP</sequence>
<keyword evidence="2" id="KW-1185">Reference proteome</keyword>
<name>A0ABN9PRN6_9DINO</name>
<organism evidence="1 2">
    <name type="scientific">Prorocentrum cordatum</name>
    <dbReference type="NCBI Taxonomy" id="2364126"/>
    <lineage>
        <taxon>Eukaryota</taxon>
        <taxon>Sar</taxon>
        <taxon>Alveolata</taxon>
        <taxon>Dinophyceae</taxon>
        <taxon>Prorocentrales</taxon>
        <taxon>Prorocentraceae</taxon>
        <taxon>Prorocentrum</taxon>
    </lineage>
</organism>
<accession>A0ABN9PRN6</accession>